<sequence length="88" mass="9911">MNAALDSLATFSLLKAPRQIFQPCSYYAECGDYLSCHTFNGINRCYHYPRLGGEPCSSDLKAQCMIGLTCHEKYKVCVQNEQLNVLPK</sequence>
<gene>
    <name evidence="1" type="primary">Contig418.g464</name>
    <name evidence="1" type="ORF">STYLEM_10824</name>
</gene>
<dbReference type="AlphaFoldDB" id="A0A078AHP4"/>
<protein>
    <submittedName>
        <fullName evidence="1">Uncharacterized protein</fullName>
    </submittedName>
</protein>
<evidence type="ECO:0000313" key="2">
    <source>
        <dbReference type="Proteomes" id="UP000039865"/>
    </source>
</evidence>
<evidence type="ECO:0000313" key="1">
    <source>
        <dbReference type="EMBL" id="CDW81800.1"/>
    </source>
</evidence>
<reference evidence="1 2" key="1">
    <citation type="submission" date="2014-06" db="EMBL/GenBank/DDBJ databases">
        <authorList>
            <person name="Swart Estienne"/>
        </authorList>
    </citation>
    <scope>NUCLEOTIDE SEQUENCE [LARGE SCALE GENOMIC DNA]</scope>
    <source>
        <strain evidence="1 2">130c</strain>
    </source>
</reference>
<name>A0A078AHP4_STYLE</name>
<accession>A0A078AHP4</accession>
<organism evidence="1 2">
    <name type="scientific">Stylonychia lemnae</name>
    <name type="common">Ciliate</name>
    <dbReference type="NCBI Taxonomy" id="5949"/>
    <lineage>
        <taxon>Eukaryota</taxon>
        <taxon>Sar</taxon>
        <taxon>Alveolata</taxon>
        <taxon>Ciliophora</taxon>
        <taxon>Intramacronucleata</taxon>
        <taxon>Spirotrichea</taxon>
        <taxon>Stichotrichia</taxon>
        <taxon>Sporadotrichida</taxon>
        <taxon>Oxytrichidae</taxon>
        <taxon>Stylonychinae</taxon>
        <taxon>Stylonychia</taxon>
    </lineage>
</organism>
<keyword evidence="2" id="KW-1185">Reference proteome</keyword>
<dbReference type="InParanoid" id="A0A078AHP4"/>
<dbReference type="EMBL" id="CCKQ01010288">
    <property type="protein sequence ID" value="CDW81800.1"/>
    <property type="molecule type" value="Genomic_DNA"/>
</dbReference>
<proteinExistence type="predicted"/>
<dbReference type="Proteomes" id="UP000039865">
    <property type="component" value="Unassembled WGS sequence"/>
</dbReference>